<accession>A0ABM8TY58</accession>
<dbReference type="PANTHER" id="PTHR43737:SF1">
    <property type="entry name" value="DUF1501 DOMAIN-CONTAINING PROTEIN"/>
    <property type="match status" value="1"/>
</dbReference>
<dbReference type="RefSeq" id="WP_228974346.1">
    <property type="nucleotide sequence ID" value="NZ_CAJQYY010000002.1"/>
</dbReference>
<protein>
    <recommendedName>
        <fullName evidence="4">Secreted protein</fullName>
    </recommendedName>
</protein>
<proteinExistence type="predicted"/>
<evidence type="ECO:0000313" key="3">
    <source>
        <dbReference type="Proteomes" id="UP000789752"/>
    </source>
</evidence>
<organism evidence="2 3">
    <name type="scientific">Paraburkholderia gardini</name>
    <dbReference type="NCBI Taxonomy" id="2823469"/>
    <lineage>
        <taxon>Bacteria</taxon>
        <taxon>Pseudomonadati</taxon>
        <taxon>Pseudomonadota</taxon>
        <taxon>Betaproteobacteria</taxon>
        <taxon>Burkholderiales</taxon>
        <taxon>Burkholderiaceae</taxon>
        <taxon>Paraburkholderia</taxon>
    </lineage>
</organism>
<feature type="chain" id="PRO_5045233149" description="Secreted protein" evidence="1">
    <location>
        <begin position="31"/>
        <end position="422"/>
    </location>
</feature>
<comment type="caution">
    <text evidence="2">The sequence shown here is derived from an EMBL/GenBank/DDBJ whole genome shotgun (WGS) entry which is preliminary data.</text>
</comment>
<gene>
    <name evidence="2" type="ORF">R54767_00393</name>
</gene>
<keyword evidence="1" id="KW-0732">Signal</keyword>
<evidence type="ECO:0008006" key="4">
    <source>
        <dbReference type="Google" id="ProtNLM"/>
    </source>
</evidence>
<evidence type="ECO:0000256" key="1">
    <source>
        <dbReference type="SAM" id="SignalP"/>
    </source>
</evidence>
<keyword evidence="3" id="KW-1185">Reference proteome</keyword>
<name>A0ABM8TY58_9BURK</name>
<dbReference type="PANTHER" id="PTHR43737">
    <property type="entry name" value="BLL7424 PROTEIN"/>
    <property type="match status" value="1"/>
</dbReference>
<feature type="signal peptide" evidence="1">
    <location>
        <begin position="1"/>
        <end position="30"/>
    </location>
</feature>
<reference evidence="2 3" key="1">
    <citation type="submission" date="2021-04" db="EMBL/GenBank/DDBJ databases">
        <authorList>
            <person name="Vanwijnsberghe S."/>
        </authorList>
    </citation>
    <scope>NUCLEOTIDE SEQUENCE [LARGE SCALE GENOMIC DNA]</scope>
    <source>
        <strain evidence="2 3">LMG 32171</strain>
    </source>
</reference>
<sequence>MKRRDFLAMASVASAAGAAMWLPAAFVAQGAARVDEPASGAFPDTLGERDYRNLLILVELKGGNDGLNTVIPYADPAYYTLRKNIGIRREQLIQLDGQTALHPALQSLIPLWQARELAIVQGVGYAQPNLSHFRSIEIWDTASRADQYLREGWLSRAFAQRPVPAGFAADGVMIDSVEMGPFANGARTIRLVDPMQFARMSRLVTPVSLHERNPELHHVHDVDRDIVNAAPVIRLATGAHEGQPELKTVFPPGAFGASVRTAMQVLSAGNHAPGLPLAGEGVAAIRLTLNGFDTHQNQSGRHAALLAQLAEGLMSMKAALVEMGRWDHTLVMTYSEFGRRARENPGNGTDHGTVAPHFVAGGRVRGGLHGVPPVLTRLDGNGNLPVGVDFREMYATVLASWWGLDPSIVLRERFASLPLLHV</sequence>
<dbReference type="Proteomes" id="UP000789752">
    <property type="component" value="Unassembled WGS sequence"/>
</dbReference>
<evidence type="ECO:0000313" key="2">
    <source>
        <dbReference type="EMBL" id="CAG4887708.1"/>
    </source>
</evidence>
<dbReference type="EMBL" id="CAJQYY010000002">
    <property type="protein sequence ID" value="CAG4887708.1"/>
    <property type="molecule type" value="Genomic_DNA"/>
</dbReference>
<dbReference type="InterPro" id="IPR010869">
    <property type="entry name" value="DUF1501"/>
</dbReference>
<dbReference type="Pfam" id="PF07394">
    <property type="entry name" value="DUF1501"/>
    <property type="match status" value="1"/>
</dbReference>